<organism evidence="1 2">
    <name type="scientific">Bauhinia variegata</name>
    <name type="common">Purple orchid tree</name>
    <name type="synonym">Phanera variegata</name>
    <dbReference type="NCBI Taxonomy" id="167791"/>
    <lineage>
        <taxon>Eukaryota</taxon>
        <taxon>Viridiplantae</taxon>
        <taxon>Streptophyta</taxon>
        <taxon>Embryophyta</taxon>
        <taxon>Tracheophyta</taxon>
        <taxon>Spermatophyta</taxon>
        <taxon>Magnoliopsida</taxon>
        <taxon>eudicotyledons</taxon>
        <taxon>Gunneridae</taxon>
        <taxon>Pentapetalae</taxon>
        <taxon>rosids</taxon>
        <taxon>fabids</taxon>
        <taxon>Fabales</taxon>
        <taxon>Fabaceae</taxon>
        <taxon>Cercidoideae</taxon>
        <taxon>Cercideae</taxon>
        <taxon>Bauhiniinae</taxon>
        <taxon>Bauhinia</taxon>
    </lineage>
</organism>
<name>A0ACB9NFT5_BAUVA</name>
<protein>
    <submittedName>
        <fullName evidence="1">Uncharacterized protein</fullName>
    </submittedName>
</protein>
<keyword evidence="2" id="KW-1185">Reference proteome</keyword>
<gene>
    <name evidence="1" type="ORF">L6164_018376</name>
</gene>
<comment type="caution">
    <text evidence="1">The sequence shown here is derived from an EMBL/GenBank/DDBJ whole genome shotgun (WGS) entry which is preliminary data.</text>
</comment>
<evidence type="ECO:0000313" key="1">
    <source>
        <dbReference type="EMBL" id="KAI4333590.1"/>
    </source>
</evidence>
<dbReference type="EMBL" id="CM039432">
    <property type="protein sequence ID" value="KAI4333590.1"/>
    <property type="molecule type" value="Genomic_DNA"/>
</dbReference>
<proteinExistence type="predicted"/>
<accession>A0ACB9NFT5</accession>
<evidence type="ECO:0000313" key="2">
    <source>
        <dbReference type="Proteomes" id="UP000828941"/>
    </source>
</evidence>
<reference evidence="1 2" key="1">
    <citation type="journal article" date="2022" name="DNA Res.">
        <title>Chromosomal-level genome assembly of the orchid tree Bauhinia variegata (Leguminosae; Cercidoideae) supports the allotetraploid origin hypothesis of Bauhinia.</title>
        <authorList>
            <person name="Zhong Y."/>
            <person name="Chen Y."/>
            <person name="Zheng D."/>
            <person name="Pang J."/>
            <person name="Liu Y."/>
            <person name="Luo S."/>
            <person name="Meng S."/>
            <person name="Qian L."/>
            <person name="Wei D."/>
            <person name="Dai S."/>
            <person name="Zhou R."/>
        </authorList>
    </citation>
    <scope>NUCLEOTIDE SEQUENCE [LARGE SCALE GENOMIC DNA]</scope>
    <source>
        <strain evidence="1">BV-YZ2020</strain>
    </source>
</reference>
<dbReference type="Proteomes" id="UP000828941">
    <property type="component" value="Chromosome 7"/>
</dbReference>
<sequence>MINGGVCGLLSRAKKKEKVIVVSGPTGSGKSRFALELAKRLNGEIISADSVEEGMGFCLSLNGSLMRVFIQTKIQLVIDKFGFYDPLISRQWNIYQDVDNMGVGAQVENFTAFYQNFKRHLEHFVNGDDCSSSLPITYYCCCLCRKESRNFNSDR</sequence>